<gene>
    <name evidence="6" type="ORF">METBISCDRAFT_14930</name>
</gene>
<reference evidence="7" key="1">
    <citation type="journal article" date="2018" name="Nat. Microbiol.">
        <title>Leveraging single-cell genomics to expand the fungal tree of life.</title>
        <authorList>
            <person name="Ahrendt S.R."/>
            <person name="Quandt C.A."/>
            <person name="Ciobanu D."/>
            <person name="Clum A."/>
            <person name="Salamov A."/>
            <person name="Andreopoulos B."/>
            <person name="Cheng J.F."/>
            <person name="Woyke T."/>
            <person name="Pelin A."/>
            <person name="Henrissat B."/>
            <person name="Reynolds N.K."/>
            <person name="Benny G.L."/>
            <person name="Smith M.E."/>
            <person name="James T.Y."/>
            <person name="Grigoriev I.V."/>
        </authorList>
    </citation>
    <scope>NUCLEOTIDE SEQUENCE [LARGE SCALE GENOMIC DNA]</scope>
    <source>
        <strain evidence="7">Baker2002</strain>
    </source>
</reference>
<dbReference type="AlphaFoldDB" id="A0A4P9ZDH8"/>
<dbReference type="GO" id="GO:0003677">
    <property type="term" value="F:DNA binding"/>
    <property type="evidence" value="ECO:0007669"/>
    <property type="project" value="InterPro"/>
</dbReference>
<evidence type="ECO:0000256" key="1">
    <source>
        <dbReference type="ARBA" id="ARBA00004604"/>
    </source>
</evidence>
<keyword evidence="7" id="KW-1185">Reference proteome</keyword>
<evidence type="ECO:0000313" key="7">
    <source>
        <dbReference type="Proteomes" id="UP000268321"/>
    </source>
</evidence>
<keyword evidence="5" id="KW-0539">Nucleus</keyword>
<proteinExistence type="inferred from homology"/>
<organism evidence="6 7">
    <name type="scientific">Metschnikowia bicuspidata</name>
    <dbReference type="NCBI Taxonomy" id="27322"/>
    <lineage>
        <taxon>Eukaryota</taxon>
        <taxon>Fungi</taxon>
        <taxon>Dikarya</taxon>
        <taxon>Ascomycota</taxon>
        <taxon>Saccharomycotina</taxon>
        <taxon>Pichiomycetes</taxon>
        <taxon>Metschnikowiaceae</taxon>
        <taxon>Metschnikowia</taxon>
    </lineage>
</organism>
<evidence type="ECO:0000313" key="6">
    <source>
        <dbReference type="EMBL" id="RKP30994.1"/>
    </source>
</evidence>
<protein>
    <submittedName>
        <fullName evidence="6">RNA polymerase I associated factor, A49-like protein</fullName>
    </submittedName>
</protein>
<sequence length="407" mass="45171">MGKKDACRTEIHVTSCTTEPVLVVGSFFNGIEVPALTSFDLYQHTLNPDKFVLHGVNDTLEYSGSTEAGENDYVVAFYDKKLRAVQLCKAPLVPVAVTSKEHRVHKGPRVRLRGMLGYEQKTVLGKEFGTKNARAKITSMDRNRIDANKLEGIEADIVDSVATVTDAVPGSDTAADSATASVAPAANALATNVEDVYTLHSIVPENEWKGVRVNALMDEPDTERRLKLLPYDKSAYVGRKLVRYISSGNCRKVQMLHYAALLFGVYAHRRVNTKLALMERLNNRALETLVDGVLDRFTTARASRIGRTKDQSFIIDPFHEDKLLCYLLALLLHIDDFVVEINPLASELNMKPTRLIRLFRALGTSVKPVNTGMAEALGLLKRDAATYKVAVLKVPFTPPDMVLKRMR</sequence>
<keyword evidence="4" id="KW-0804">Transcription</keyword>
<name>A0A4P9ZDH8_9ASCO</name>
<dbReference type="GO" id="GO:0000428">
    <property type="term" value="C:DNA-directed RNA polymerase complex"/>
    <property type="evidence" value="ECO:0007669"/>
    <property type="project" value="UniProtKB-KW"/>
</dbReference>
<dbReference type="Pfam" id="PF06870">
    <property type="entry name" value="RNA_pol_I_A49"/>
    <property type="match status" value="1"/>
</dbReference>
<evidence type="ECO:0000256" key="2">
    <source>
        <dbReference type="ARBA" id="ARBA00009430"/>
    </source>
</evidence>
<dbReference type="GO" id="GO:0005730">
    <property type="term" value="C:nucleolus"/>
    <property type="evidence" value="ECO:0007669"/>
    <property type="project" value="UniProtKB-SubCell"/>
</dbReference>
<evidence type="ECO:0000256" key="3">
    <source>
        <dbReference type="ARBA" id="ARBA00022478"/>
    </source>
</evidence>
<evidence type="ECO:0000256" key="5">
    <source>
        <dbReference type="ARBA" id="ARBA00023242"/>
    </source>
</evidence>
<dbReference type="Proteomes" id="UP000268321">
    <property type="component" value="Unassembled WGS sequence"/>
</dbReference>
<dbReference type="EMBL" id="ML004448">
    <property type="protein sequence ID" value="RKP30994.1"/>
    <property type="molecule type" value="Genomic_DNA"/>
</dbReference>
<dbReference type="InterPro" id="IPR009668">
    <property type="entry name" value="RNA_pol-assoc_fac_A49-like"/>
</dbReference>
<evidence type="ECO:0000256" key="4">
    <source>
        <dbReference type="ARBA" id="ARBA00023163"/>
    </source>
</evidence>
<dbReference type="GO" id="GO:0006351">
    <property type="term" value="P:DNA-templated transcription"/>
    <property type="evidence" value="ECO:0007669"/>
    <property type="project" value="InterPro"/>
</dbReference>
<keyword evidence="3" id="KW-0240">DNA-directed RNA polymerase</keyword>
<comment type="similarity">
    <text evidence="2">Belongs to the eukaryotic RPA49/POLR1E RNA polymerase subunit family.</text>
</comment>
<accession>A0A4P9ZDH8</accession>
<dbReference type="OrthoDB" id="532500at2759"/>
<dbReference type="PANTHER" id="PTHR14440">
    <property type="entry name" value="DNA-DIRECTED RNA POLYMERASE I SUBUNIT RPA49"/>
    <property type="match status" value="1"/>
</dbReference>
<comment type="subcellular location">
    <subcellularLocation>
        <location evidence="1">Nucleus</location>
        <location evidence="1">Nucleolus</location>
    </subcellularLocation>
</comment>